<dbReference type="Pfam" id="PF02515">
    <property type="entry name" value="CoA_transf_3"/>
    <property type="match status" value="1"/>
</dbReference>
<name>A0A919JGU6_9ACTN</name>
<dbReference type="Gene3D" id="3.30.1540.10">
    <property type="entry name" value="formyl-coa transferase, domain 3"/>
    <property type="match status" value="1"/>
</dbReference>
<proteinExistence type="predicted"/>
<evidence type="ECO:0000313" key="3">
    <source>
        <dbReference type="Proteomes" id="UP000647172"/>
    </source>
</evidence>
<evidence type="ECO:0000256" key="1">
    <source>
        <dbReference type="ARBA" id="ARBA00022679"/>
    </source>
</evidence>
<dbReference type="InterPro" id="IPR023606">
    <property type="entry name" value="CoA-Trfase_III_dom_1_sf"/>
</dbReference>
<accession>A0A919JGU6</accession>
<sequence>MTLPLDDLRVVEFGQLLAGPFCGQLLGDFGAEVIKVEDPAKGDPMREWGREKPHGKSLWWPVVARNKKSITCNLREPEGQALIRRLIDSADIVVENFRPGTLERWGLGPETLWRTNPGLIITRVTGYGQTGPYAGRAGFGSIGEAMGGIRYVMGDPEGPPVRAGISLGDSLAAVYACLGTLVAVHSRGRTGRGQIVDSAIYEAVLAMMESLLPEWAVAGYQRERTGATLPNVSPSNVYPTGDGDLILIAANQDTVFGRLAAAMDEPELARDPRYATHSARGAAMAELDDHIARWTSTLGAEQLLETLHGNGVPAGRIFRAKDMFGDPHFAAREAIVRVPHPDFGELPMQNATPRLSATPGAVRTAGPALGEHNDEIYGGLIGLDDKEQVRLRAAGII</sequence>
<dbReference type="InterPro" id="IPR003673">
    <property type="entry name" value="CoA-Trfase_fam_III"/>
</dbReference>
<comment type="caution">
    <text evidence="2">The sequence shown here is derived from an EMBL/GenBank/DDBJ whole genome shotgun (WGS) entry which is preliminary data.</text>
</comment>
<gene>
    <name evidence="2" type="ORF">Ani05nite_25840</name>
</gene>
<dbReference type="RefSeq" id="WP_203768217.1">
    <property type="nucleotide sequence ID" value="NZ_BOMQ01000029.1"/>
</dbReference>
<dbReference type="Proteomes" id="UP000647172">
    <property type="component" value="Unassembled WGS sequence"/>
</dbReference>
<dbReference type="PANTHER" id="PTHR48207:SF3">
    <property type="entry name" value="SUCCINATE--HYDROXYMETHYLGLUTARATE COA-TRANSFERASE"/>
    <property type="match status" value="1"/>
</dbReference>
<dbReference type="Gene3D" id="3.40.50.10540">
    <property type="entry name" value="Crotonobetainyl-coa:carnitine coa-transferase, domain 1"/>
    <property type="match status" value="1"/>
</dbReference>
<dbReference type="InterPro" id="IPR050483">
    <property type="entry name" value="CoA-transferase_III_domain"/>
</dbReference>
<keyword evidence="3" id="KW-1185">Reference proteome</keyword>
<dbReference type="PANTHER" id="PTHR48207">
    <property type="entry name" value="SUCCINATE--HYDROXYMETHYLGLUTARATE COA-TRANSFERASE"/>
    <property type="match status" value="1"/>
</dbReference>
<organism evidence="2 3">
    <name type="scientific">Actinoplanes nipponensis</name>
    <dbReference type="NCBI Taxonomy" id="135950"/>
    <lineage>
        <taxon>Bacteria</taxon>
        <taxon>Bacillati</taxon>
        <taxon>Actinomycetota</taxon>
        <taxon>Actinomycetes</taxon>
        <taxon>Micromonosporales</taxon>
        <taxon>Micromonosporaceae</taxon>
        <taxon>Actinoplanes</taxon>
    </lineage>
</organism>
<dbReference type="GO" id="GO:0008410">
    <property type="term" value="F:CoA-transferase activity"/>
    <property type="evidence" value="ECO:0007669"/>
    <property type="project" value="TreeGrafter"/>
</dbReference>
<dbReference type="EMBL" id="BOMQ01000029">
    <property type="protein sequence ID" value="GIE49050.1"/>
    <property type="molecule type" value="Genomic_DNA"/>
</dbReference>
<dbReference type="AlphaFoldDB" id="A0A919JGU6"/>
<dbReference type="SUPFAM" id="SSF89796">
    <property type="entry name" value="CoA-transferase family III (CaiB/BaiF)"/>
    <property type="match status" value="1"/>
</dbReference>
<reference evidence="2" key="1">
    <citation type="submission" date="2021-01" db="EMBL/GenBank/DDBJ databases">
        <title>Whole genome shotgun sequence of Actinoplanes nipponensis NBRC 14063.</title>
        <authorList>
            <person name="Komaki H."/>
            <person name="Tamura T."/>
        </authorList>
    </citation>
    <scope>NUCLEOTIDE SEQUENCE</scope>
    <source>
        <strain evidence="2">NBRC 14063</strain>
    </source>
</reference>
<protein>
    <submittedName>
        <fullName evidence="2">Succinyl-CoA--D-citramalate CoA-transferase</fullName>
    </submittedName>
</protein>
<keyword evidence="1" id="KW-0808">Transferase</keyword>
<evidence type="ECO:0000313" key="2">
    <source>
        <dbReference type="EMBL" id="GIE49050.1"/>
    </source>
</evidence>
<dbReference type="InterPro" id="IPR044855">
    <property type="entry name" value="CoA-Trfase_III_dom3_sf"/>
</dbReference>